<name>A0ABP1PBG5_XYLVO</name>
<keyword evidence="7 10" id="KW-0472">Membrane</keyword>
<evidence type="ECO:0000256" key="6">
    <source>
        <dbReference type="ARBA" id="ARBA00022989"/>
    </source>
</evidence>
<keyword evidence="2" id="KW-1003">Cell membrane</keyword>
<dbReference type="Proteomes" id="UP001642520">
    <property type="component" value="Unassembled WGS sequence"/>
</dbReference>
<evidence type="ECO:0000256" key="7">
    <source>
        <dbReference type="ARBA" id="ARBA00023136"/>
    </source>
</evidence>
<evidence type="ECO:0000313" key="12">
    <source>
        <dbReference type="Proteomes" id="UP001642520"/>
    </source>
</evidence>
<dbReference type="PANTHER" id="PTHR21137">
    <property type="entry name" value="ODORANT RECEPTOR"/>
    <property type="match status" value="1"/>
</dbReference>
<keyword evidence="4 10" id="KW-0812">Transmembrane</keyword>
<feature type="transmembrane region" description="Helical" evidence="10">
    <location>
        <begin position="184"/>
        <end position="203"/>
    </location>
</feature>
<keyword evidence="9 10" id="KW-0807">Transducer</keyword>
<reference evidence="11 12" key="1">
    <citation type="submission" date="2024-08" db="EMBL/GenBank/DDBJ databases">
        <authorList>
            <person name="Will J Nash"/>
            <person name="Angela Man"/>
            <person name="Seanna McTaggart"/>
            <person name="Kendall Baker"/>
            <person name="Tom Barker"/>
            <person name="Leah Catchpole"/>
            <person name="Alex Durrant"/>
            <person name="Karim Gharbi"/>
            <person name="Naomi Irish"/>
            <person name="Gemy Kaithakottil"/>
            <person name="Debby Ku"/>
            <person name="Aaliyah Providence"/>
            <person name="Felix Shaw"/>
            <person name="David Swarbreck"/>
            <person name="Chris Watkins"/>
            <person name="Ann M. McCartney"/>
            <person name="Giulio Formenti"/>
            <person name="Alice Mouton"/>
            <person name="Noel Vella"/>
            <person name="Bjorn M von Reumont"/>
            <person name="Adriana Vella"/>
            <person name="Wilfried Haerty"/>
        </authorList>
    </citation>
    <scope>NUCLEOTIDE SEQUENCE [LARGE SCALE GENOMIC DNA]</scope>
</reference>
<sequence length="429" mass="49561">MKVAAIFTFLSCVGCWRPISWTSPLKVTLYNVYMYSLIFLSFAFLVSQIGSLLTVDNVDEFVDSTYMLITIFAGCCKITNLLLYRKEIIELTNVFLTEPCAASNIQEAQIQLTYDNQVRLVTIVQKVVSTVLQQHLFHRKNSLPYITLVQVTTFVMFINSFRTNFQEDRLTFRGWIPYNYTSEVAFPLTFVVQILSVYMQSLLHLGTDILFFAMLTQICCQFEILLSRLNDVTANSRSALRRFVRHHECIYQLAKRINDTMQLTFFSQLFGSSLVLCLSLAQLINTEIRSAEFLAFISYTSAMLMQSFLYCWHGNEVKLKSIDMIDTIFHVDWTELNEDSKMILLIAMTRTRSPIELQSAHVITVNIDFFVIVAGQVLLFGVQPSTKLSRIVGHDWNTFVPVFAYYRSAYTLLNKYYWNVHSTIVLTLK</sequence>
<organism evidence="11 12">
    <name type="scientific">Xylocopa violacea</name>
    <name type="common">Violet carpenter bee</name>
    <name type="synonym">Apis violacea</name>
    <dbReference type="NCBI Taxonomy" id="135666"/>
    <lineage>
        <taxon>Eukaryota</taxon>
        <taxon>Metazoa</taxon>
        <taxon>Ecdysozoa</taxon>
        <taxon>Arthropoda</taxon>
        <taxon>Hexapoda</taxon>
        <taxon>Insecta</taxon>
        <taxon>Pterygota</taxon>
        <taxon>Neoptera</taxon>
        <taxon>Endopterygota</taxon>
        <taxon>Hymenoptera</taxon>
        <taxon>Apocrita</taxon>
        <taxon>Aculeata</taxon>
        <taxon>Apoidea</taxon>
        <taxon>Anthophila</taxon>
        <taxon>Apidae</taxon>
        <taxon>Xylocopa</taxon>
        <taxon>Xylocopa</taxon>
    </lineage>
</organism>
<dbReference type="PANTHER" id="PTHR21137:SF35">
    <property type="entry name" value="ODORANT RECEPTOR 19A-RELATED"/>
    <property type="match status" value="1"/>
</dbReference>
<comment type="similarity">
    <text evidence="10">Belongs to the insect chemoreceptor superfamily. Heteromeric odorant receptor channel (TC 1.A.69) family.</text>
</comment>
<feature type="transmembrane region" description="Helical" evidence="10">
    <location>
        <begin position="143"/>
        <end position="163"/>
    </location>
</feature>
<evidence type="ECO:0000256" key="1">
    <source>
        <dbReference type="ARBA" id="ARBA00004651"/>
    </source>
</evidence>
<evidence type="ECO:0000256" key="5">
    <source>
        <dbReference type="ARBA" id="ARBA00022725"/>
    </source>
</evidence>
<evidence type="ECO:0000256" key="4">
    <source>
        <dbReference type="ARBA" id="ARBA00022692"/>
    </source>
</evidence>
<evidence type="ECO:0000256" key="2">
    <source>
        <dbReference type="ARBA" id="ARBA00022475"/>
    </source>
</evidence>
<dbReference type="Pfam" id="PF02949">
    <property type="entry name" value="7tm_6"/>
    <property type="match status" value="1"/>
</dbReference>
<keyword evidence="8 10" id="KW-0675">Receptor</keyword>
<dbReference type="EMBL" id="CAXAJV020001300">
    <property type="protein sequence ID" value="CAL7950593.1"/>
    <property type="molecule type" value="Genomic_DNA"/>
</dbReference>
<evidence type="ECO:0000256" key="3">
    <source>
        <dbReference type="ARBA" id="ARBA00022606"/>
    </source>
</evidence>
<keyword evidence="5 10" id="KW-0552">Olfaction</keyword>
<keyword evidence="3 10" id="KW-0716">Sensory transduction</keyword>
<dbReference type="InterPro" id="IPR004117">
    <property type="entry name" value="7tm6_olfct_rcpt"/>
</dbReference>
<feature type="transmembrane region" description="Helical" evidence="10">
    <location>
        <begin position="293"/>
        <end position="312"/>
    </location>
</feature>
<evidence type="ECO:0000256" key="8">
    <source>
        <dbReference type="ARBA" id="ARBA00023170"/>
    </source>
</evidence>
<proteinExistence type="inferred from homology"/>
<comment type="subcellular location">
    <subcellularLocation>
        <location evidence="1 10">Cell membrane</location>
        <topology evidence="1 10">Multi-pass membrane protein</topology>
    </subcellularLocation>
</comment>
<keyword evidence="6 10" id="KW-1133">Transmembrane helix</keyword>
<comment type="caution">
    <text evidence="11">The sequence shown here is derived from an EMBL/GenBank/DDBJ whole genome shotgun (WGS) entry which is preliminary data.</text>
</comment>
<evidence type="ECO:0000313" key="11">
    <source>
        <dbReference type="EMBL" id="CAL7950593.1"/>
    </source>
</evidence>
<gene>
    <name evidence="11" type="ORF">XYLVIOL_LOCUS10047</name>
</gene>
<evidence type="ECO:0000256" key="10">
    <source>
        <dbReference type="RuleBase" id="RU351113"/>
    </source>
</evidence>
<protein>
    <recommendedName>
        <fullName evidence="10">Odorant receptor</fullName>
    </recommendedName>
</protein>
<evidence type="ECO:0000256" key="9">
    <source>
        <dbReference type="ARBA" id="ARBA00023224"/>
    </source>
</evidence>
<feature type="transmembrane region" description="Helical" evidence="10">
    <location>
        <begin position="32"/>
        <end position="53"/>
    </location>
</feature>
<feature type="transmembrane region" description="Helical" evidence="10">
    <location>
        <begin position="263"/>
        <end position="281"/>
    </location>
</feature>
<keyword evidence="12" id="KW-1185">Reference proteome</keyword>
<feature type="transmembrane region" description="Helical" evidence="10">
    <location>
        <begin position="65"/>
        <end position="84"/>
    </location>
</feature>
<comment type="caution">
    <text evidence="10">Lacks conserved residue(s) required for the propagation of feature annotation.</text>
</comment>
<accession>A0ABP1PBG5</accession>